<dbReference type="GO" id="GO:0003677">
    <property type="term" value="F:DNA binding"/>
    <property type="evidence" value="ECO:0007669"/>
    <property type="project" value="UniProtKB-KW"/>
</dbReference>
<dbReference type="InterPro" id="IPR036388">
    <property type="entry name" value="WH-like_DNA-bd_sf"/>
</dbReference>
<dbReference type="PROSITE" id="PS51118">
    <property type="entry name" value="HTH_HXLR"/>
    <property type="match status" value="1"/>
</dbReference>
<keyword evidence="3" id="KW-0804">Transcription</keyword>
<keyword evidence="1" id="KW-0805">Transcription regulation</keyword>
<organism evidence="5 6">
    <name type="scientific">Chitinophaga silvatica</name>
    <dbReference type="NCBI Taxonomy" id="2282649"/>
    <lineage>
        <taxon>Bacteria</taxon>
        <taxon>Pseudomonadati</taxon>
        <taxon>Bacteroidota</taxon>
        <taxon>Chitinophagia</taxon>
        <taxon>Chitinophagales</taxon>
        <taxon>Chitinophagaceae</taxon>
        <taxon>Chitinophaga</taxon>
    </lineage>
</organism>
<sequence>MLDKQHTDCHKVIIPVRDALDVISGKWKLPIIIAIGRGHKRFRDIERSIPKITSKVLSKELKDLETHKLLKRTVYDSQPVSVEYTLTPYASTLNTVIVALQNWGTQHRKKMLGKSSED</sequence>
<comment type="caution">
    <text evidence="5">The sequence shown here is derived from an EMBL/GenBank/DDBJ whole genome shotgun (WGS) entry which is preliminary data.</text>
</comment>
<gene>
    <name evidence="5" type="ORF">DVR12_23030</name>
</gene>
<keyword evidence="2" id="KW-0238">DNA-binding</keyword>
<protein>
    <submittedName>
        <fullName evidence="5">Transcriptional regulator</fullName>
    </submittedName>
</protein>
<dbReference type="SUPFAM" id="SSF46785">
    <property type="entry name" value="Winged helix' DNA-binding domain"/>
    <property type="match status" value="1"/>
</dbReference>
<dbReference type="InterPro" id="IPR002577">
    <property type="entry name" value="HTH_HxlR"/>
</dbReference>
<evidence type="ECO:0000256" key="3">
    <source>
        <dbReference type="ARBA" id="ARBA00023163"/>
    </source>
</evidence>
<accession>A0A3E1Y4I5</accession>
<keyword evidence="6" id="KW-1185">Reference proteome</keyword>
<reference evidence="5 6" key="1">
    <citation type="submission" date="2018-07" db="EMBL/GenBank/DDBJ databases">
        <title>Chitinophaga K2CV101002-2 sp. nov., isolated from a monsoon evergreen broad-leaved forest soil.</title>
        <authorList>
            <person name="Lv Y."/>
        </authorList>
    </citation>
    <scope>NUCLEOTIDE SEQUENCE [LARGE SCALE GENOMIC DNA]</scope>
    <source>
        <strain evidence="5 6">GDMCC 1.1288</strain>
    </source>
</reference>
<dbReference type="EMBL" id="QPMM01000013">
    <property type="protein sequence ID" value="RFS19608.1"/>
    <property type="molecule type" value="Genomic_DNA"/>
</dbReference>
<dbReference type="Proteomes" id="UP000260644">
    <property type="component" value="Unassembled WGS sequence"/>
</dbReference>
<dbReference type="PANTHER" id="PTHR33204">
    <property type="entry name" value="TRANSCRIPTIONAL REGULATOR, MARR FAMILY"/>
    <property type="match status" value="1"/>
</dbReference>
<evidence type="ECO:0000259" key="4">
    <source>
        <dbReference type="PROSITE" id="PS51118"/>
    </source>
</evidence>
<feature type="domain" description="HTH hxlR-type" evidence="4">
    <location>
        <begin position="9"/>
        <end position="112"/>
    </location>
</feature>
<evidence type="ECO:0000313" key="6">
    <source>
        <dbReference type="Proteomes" id="UP000260644"/>
    </source>
</evidence>
<dbReference type="InterPro" id="IPR036390">
    <property type="entry name" value="WH_DNA-bd_sf"/>
</dbReference>
<name>A0A3E1Y4I5_9BACT</name>
<proteinExistence type="predicted"/>
<evidence type="ECO:0000256" key="1">
    <source>
        <dbReference type="ARBA" id="ARBA00023015"/>
    </source>
</evidence>
<evidence type="ECO:0000256" key="2">
    <source>
        <dbReference type="ARBA" id="ARBA00023125"/>
    </source>
</evidence>
<dbReference type="Gene3D" id="1.10.10.10">
    <property type="entry name" value="Winged helix-like DNA-binding domain superfamily/Winged helix DNA-binding domain"/>
    <property type="match status" value="1"/>
</dbReference>
<dbReference type="OrthoDB" id="2619345at2"/>
<dbReference type="AlphaFoldDB" id="A0A3E1Y4I5"/>
<evidence type="ECO:0000313" key="5">
    <source>
        <dbReference type="EMBL" id="RFS19608.1"/>
    </source>
</evidence>
<dbReference type="Pfam" id="PF01638">
    <property type="entry name" value="HxlR"/>
    <property type="match status" value="1"/>
</dbReference>
<dbReference type="PANTHER" id="PTHR33204:SF29">
    <property type="entry name" value="TRANSCRIPTIONAL REGULATOR"/>
    <property type="match status" value="1"/>
</dbReference>